<proteinExistence type="predicted"/>
<reference evidence="3" key="1">
    <citation type="journal article" date="2014" name="Front. Microbiol.">
        <title>High frequency of phylogenetically diverse reductive dehalogenase-homologous genes in deep subseafloor sedimentary metagenomes.</title>
        <authorList>
            <person name="Kawai M."/>
            <person name="Futagami T."/>
            <person name="Toyoda A."/>
            <person name="Takaki Y."/>
            <person name="Nishi S."/>
            <person name="Hori S."/>
            <person name="Arai W."/>
            <person name="Tsubouchi T."/>
            <person name="Morono Y."/>
            <person name="Uchiyama I."/>
            <person name="Ito T."/>
            <person name="Fujiyama A."/>
            <person name="Inagaki F."/>
            <person name="Takami H."/>
        </authorList>
    </citation>
    <scope>NUCLEOTIDE SEQUENCE</scope>
    <source>
        <strain evidence="3">Expedition CK06-06</strain>
    </source>
</reference>
<dbReference type="GO" id="GO:0008239">
    <property type="term" value="F:dipeptidyl-peptidase activity"/>
    <property type="evidence" value="ECO:0007669"/>
    <property type="project" value="TreeGrafter"/>
</dbReference>
<dbReference type="GO" id="GO:0005737">
    <property type="term" value="C:cytoplasm"/>
    <property type="evidence" value="ECO:0007669"/>
    <property type="project" value="TreeGrafter"/>
</dbReference>
<dbReference type="EMBL" id="BARS01018011">
    <property type="protein sequence ID" value="GAF89759.1"/>
    <property type="molecule type" value="Genomic_DNA"/>
</dbReference>
<dbReference type="PANTHER" id="PTHR23422:SF9">
    <property type="entry name" value="ZN-DEPENDENT HYDROLASE"/>
    <property type="match status" value="1"/>
</dbReference>
<evidence type="ECO:0000256" key="1">
    <source>
        <dbReference type="ARBA" id="ARBA00022723"/>
    </source>
</evidence>
<accession>X0T970</accession>
<evidence type="ECO:0000256" key="2">
    <source>
        <dbReference type="ARBA" id="ARBA00022801"/>
    </source>
</evidence>
<dbReference type="InterPro" id="IPR039461">
    <property type="entry name" value="Peptidase_M49"/>
</dbReference>
<comment type="caution">
    <text evidence="3">The sequence shown here is derived from an EMBL/GenBank/DDBJ whole genome shotgun (WGS) entry which is preliminary data.</text>
</comment>
<protein>
    <submittedName>
        <fullName evidence="3">Uncharacterized protein</fullName>
    </submittedName>
</protein>
<gene>
    <name evidence="3" type="ORF">S01H1_29386</name>
</gene>
<name>X0T970_9ZZZZ</name>
<keyword evidence="2" id="KW-0378">Hydrolase</keyword>
<sequence length="142" mass="15514">LGLYMVGALEEMGELPDHDFQDNMGTLVAGIFRAVRFGATSAHGVANMVRFNFFEESGAFTRDEATGTYRVDFDRTREAVNALSQKIIRFQGDGDYDGVVAFVEEYGGIRPQLQADLDRLAEIGIPVDIVYEQGLSVLGLGG</sequence>
<feature type="non-terminal residue" evidence="3">
    <location>
        <position position="1"/>
    </location>
</feature>
<dbReference type="PANTHER" id="PTHR23422">
    <property type="entry name" value="DIPEPTIDYL PEPTIDASE III-RELATED"/>
    <property type="match status" value="1"/>
</dbReference>
<dbReference type="AlphaFoldDB" id="X0T970"/>
<dbReference type="GO" id="GO:0046872">
    <property type="term" value="F:metal ion binding"/>
    <property type="evidence" value="ECO:0007669"/>
    <property type="project" value="UniProtKB-KW"/>
</dbReference>
<evidence type="ECO:0000313" key="3">
    <source>
        <dbReference type="EMBL" id="GAF89759.1"/>
    </source>
</evidence>
<keyword evidence="1" id="KW-0479">Metal-binding</keyword>
<organism evidence="3">
    <name type="scientific">marine sediment metagenome</name>
    <dbReference type="NCBI Taxonomy" id="412755"/>
    <lineage>
        <taxon>unclassified sequences</taxon>
        <taxon>metagenomes</taxon>
        <taxon>ecological metagenomes</taxon>
    </lineage>
</organism>